<protein>
    <submittedName>
        <fullName evidence="1">Uncharacterized protein</fullName>
    </submittedName>
</protein>
<comment type="caution">
    <text evidence="1">The sequence shown here is derived from an EMBL/GenBank/DDBJ whole genome shotgun (WGS) entry which is preliminary data.</text>
</comment>
<gene>
    <name evidence="1" type="ORF">HEQ75_21785</name>
</gene>
<dbReference type="EMBL" id="JAAVNE010000046">
    <property type="protein sequence ID" value="NKC33509.1"/>
    <property type="molecule type" value="Genomic_DNA"/>
</dbReference>
<reference evidence="1 2" key="1">
    <citation type="submission" date="2020-03" db="EMBL/GenBank/DDBJ databases">
        <title>Roseomonas selenitidurans sp. nov. isolated from urban soil.</title>
        <authorList>
            <person name="Liu H."/>
        </authorList>
    </citation>
    <scope>NUCLEOTIDE SEQUENCE [LARGE SCALE GENOMIC DNA]</scope>
    <source>
        <strain evidence="1 2">BU-1</strain>
    </source>
</reference>
<organism evidence="1 2">
    <name type="scientific">Falsiroseomonas selenitidurans</name>
    <dbReference type="NCBI Taxonomy" id="2716335"/>
    <lineage>
        <taxon>Bacteria</taxon>
        <taxon>Pseudomonadati</taxon>
        <taxon>Pseudomonadota</taxon>
        <taxon>Alphaproteobacteria</taxon>
        <taxon>Acetobacterales</taxon>
        <taxon>Roseomonadaceae</taxon>
        <taxon>Falsiroseomonas</taxon>
    </lineage>
</organism>
<sequence>MALTLALGGTAWLVQWGEMSQARRQDQAAIGALQQQVAQLGQKLDSYASATLTMAEQQRGDDRRLSSLETETSAARGASSLIAAQIGEMRAVLQGLRDETQMLRRALESRQRSALSMDPA</sequence>
<keyword evidence="2" id="KW-1185">Reference proteome</keyword>
<accession>A0ABX1E8F5</accession>
<proteinExistence type="predicted"/>
<name>A0ABX1E8F5_9PROT</name>
<evidence type="ECO:0000313" key="1">
    <source>
        <dbReference type="EMBL" id="NKC33509.1"/>
    </source>
</evidence>
<dbReference type="RefSeq" id="WP_168034235.1">
    <property type="nucleotide sequence ID" value="NZ_JAAVNE010000046.1"/>
</dbReference>
<dbReference type="Proteomes" id="UP000787635">
    <property type="component" value="Unassembled WGS sequence"/>
</dbReference>
<evidence type="ECO:0000313" key="2">
    <source>
        <dbReference type="Proteomes" id="UP000787635"/>
    </source>
</evidence>